<keyword evidence="3" id="KW-1185">Reference proteome</keyword>
<proteinExistence type="predicted"/>
<dbReference type="PANTHER" id="PTHR33361:SF2">
    <property type="entry name" value="DUF885 DOMAIN-CONTAINING PROTEIN"/>
    <property type="match status" value="1"/>
</dbReference>
<dbReference type="HOGENOM" id="CLU_018914_3_0_11"/>
<dbReference type="EMBL" id="CP006764">
    <property type="protein sequence ID" value="AIT59981.1"/>
    <property type="molecule type" value="Genomic_DNA"/>
</dbReference>
<organism evidence="2 3">
    <name type="scientific">Corynebacterium doosanense CAU 212 = DSM 45436</name>
    <dbReference type="NCBI Taxonomy" id="558173"/>
    <lineage>
        <taxon>Bacteria</taxon>
        <taxon>Bacillati</taxon>
        <taxon>Actinomycetota</taxon>
        <taxon>Actinomycetes</taxon>
        <taxon>Mycobacteriales</taxon>
        <taxon>Corynebacteriaceae</taxon>
        <taxon>Corynebacterium</taxon>
    </lineage>
</organism>
<sequence length="566" mass="63551">MTAEFHESDGHTRSDSTTDAGRPPSLLDATCDGYVYDLAALSPTDATAWGIEGYDGQLQDFSPDYWDAVAERTREMLADVDALNDGTDDSDDEDDFDKVDHVTAAILNERLGLEVDLHHRGEYLRLLNNIDSPVQTIRDSLTLMPNETADELDNLRSRMSRIPRALEGYRESLTEAAGQGYVAPHRQIDAVIDECESLAKSESLLETLGVDPDGHEVEDAKEAFSQLADWLSTDLAPQASHEDAVGRERYELFSHYFVGDQVNLDEAYQWGLQRLQEIVAEQEAIAHELYGNECTVRAAYRKLNAEERYTIHGTEALQEWMQQVADDTLSAVHGTEFAVPEQIREIRARIDPAGTGGIFYTPPSDGFARPGQMWWSIPAGQETFHTWQELTTIFHEGVPGHHLQLGQAMTEPDLNLWRRVACWNSGHGEGWALYAESLMNDLGYFEDLGNRMGYLDSQRLRAARVVLDIGVHLSKKVPECTGLWDSSYARSFLRENSAMDEANLYFEVERYLGWPGQAPSYALGQKIWRDTRDEALAQGQTPLEFHTRALSLGSVPMSILRSEVLD</sequence>
<reference evidence="2 3" key="1">
    <citation type="submission" date="2013-09" db="EMBL/GenBank/DDBJ databases">
        <title>Complete genome sequence of Corynebacterium doosanense CAU 212(T) (=DSM 45436(T)), isolated from activated sludge.</title>
        <authorList>
            <person name="Schaffert L."/>
            <person name="Albersmeier A."/>
            <person name="Kalinowski J."/>
            <person name="Ruckert C."/>
        </authorList>
    </citation>
    <scope>NUCLEOTIDE SEQUENCE [LARGE SCALE GENOMIC DNA]</scope>
    <source>
        <strain evidence="2 3">CAU 212</strain>
    </source>
</reference>
<dbReference type="Proteomes" id="UP000029914">
    <property type="component" value="Chromosome"/>
</dbReference>
<evidence type="ECO:0008006" key="4">
    <source>
        <dbReference type="Google" id="ProtNLM"/>
    </source>
</evidence>
<name>A0A097ICW7_9CORY</name>
<feature type="compositionally biased region" description="Basic and acidic residues" evidence="1">
    <location>
        <begin position="1"/>
        <end position="16"/>
    </location>
</feature>
<protein>
    <recommendedName>
        <fullName evidence="4">DUF885 domain-containing protein</fullName>
    </recommendedName>
</protein>
<accession>A0A097ICW7</accession>
<evidence type="ECO:0000313" key="3">
    <source>
        <dbReference type="Proteomes" id="UP000029914"/>
    </source>
</evidence>
<dbReference type="AlphaFoldDB" id="A0A097ICW7"/>
<evidence type="ECO:0000313" key="2">
    <source>
        <dbReference type="EMBL" id="AIT59981.1"/>
    </source>
</evidence>
<dbReference type="OrthoDB" id="9760040at2"/>
<gene>
    <name evidence="2" type="ORF">CDOO_00595</name>
</gene>
<dbReference type="eggNOG" id="COG4805">
    <property type="taxonomic scope" value="Bacteria"/>
</dbReference>
<dbReference type="KEGG" id="cdo:CDOO_00595"/>
<dbReference type="RefSeq" id="WP_018022883.1">
    <property type="nucleotide sequence ID" value="NZ_AQUX01000014.1"/>
</dbReference>
<dbReference type="InterPro" id="IPR010281">
    <property type="entry name" value="DUF885"/>
</dbReference>
<dbReference type="PANTHER" id="PTHR33361">
    <property type="entry name" value="GLR0591 PROTEIN"/>
    <property type="match status" value="1"/>
</dbReference>
<feature type="region of interest" description="Disordered" evidence="1">
    <location>
        <begin position="1"/>
        <end position="24"/>
    </location>
</feature>
<evidence type="ECO:0000256" key="1">
    <source>
        <dbReference type="SAM" id="MobiDB-lite"/>
    </source>
</evidence>
<dbReference type="STRING" id="558173.CDOO_00595"/>
<dbReference type="Pfam" id="PF05960">
    <property type="entry name" value="DUF885"/>
    <property type="match status" value="1"/>
</dbReference>